<dbReference type="Proteomes" id="UP000694393">
    <property type="component" value="Unplaced"/>
</dbReference>
<organism evidence="2 3">
    <name type="scientific">Pelusios castaneus</name>
    <name type="common">West African mud turtle</name>
    <dbReference type="NCBI Taxonomy" id="367368"/>
    <lineage>
        <taxon>Eukaryota</taxon>
        <taxon>Metazoa</taxon>
        <taxon>Chordata</taxon>
        <taxon>Craniata</taxon>
        <taxon>Vertebrata</taxon>
        <taxon>Euteleostomi</taxon>
        <taxon>Archelosauria</taxon>
        <taxon>Testudinata</taxon>
        <taxon>Testudines</taxon>
        <taxon>Pleurodira</taxon>
        <taxon>Pelomedusidae</taxon>
        <taxon>Pelusios</taxon>
    </lineage>
</organism>
<evidence type="ECO:0008006" key="4">
    <source>
        <dbReference type="Google" id="ProtNLM"/>
    </source>
</evidence>
<accession>A0A8C8RJ39</accession>
<proteinExistence type="predicted"/>
<protein>
    <recommendedName>
        <fullName evidence="4">IQ domain-containing protein C</fullName>
    </recommendedName>
</protein>
<sequence>MTPSGGAGAGPVTRQRRGPRGKMAVEQRRLVTGVTRLQAYVRGYLVRKRFQSLQEEYEDTVKEIEGDLGQLHWKGRYIPTPVFLQKKQTKVKQLIDQETVSKDQDNTDKGQQKLCPLDTLEPEKDCDCKSYMKSAVQLQGEEMVSREEGSRVKQNSECDADKSPGQDCSLPGKNREWKNYSNASSLWSSTILETGSTAASQELPFKSIKQELPQSLPDLQCYRNHLAMELLWLQQAIVSRKNYLILKQKLGTPER</sequence>
<evidence type="ECO:0000313" key="2">
    <source>
        <dbReference type="Ensembl" id="ENSPCEP00000006508.1"/>
    </source>
</evidence>
<keyword evidence="3" id="KW-1185">Reference proteome</keyword>
<dbReference type="CDD" id="cd23767">
    <property type="entry name" value="IQCD"/>
    <property type="match status" value="1"/>
</dbReference>
<feature type="region of interest" description="Disordered" evidence="1">
    <location>
        <begin position="1"/>
        <end position="24"/>
    </location>
</feature>
<dbReference type="Pfam" id="PF00612">
    <property type="entry name" value="IQ"/>
    <property type="match status" value="1"/>
</dbReference>
<reference evidence="2" key="2">
    <citation type="submission" date="2025-09" db="UniProtKB">
        <authorList>
            <consortium name="Ensembl"/>
        </authorList>
    </citation>
    <scope>IDENTIFICATION</scope>
</reference>
<evidence type="ECO:0000256" key="1">
    <source>
        <dbReference type="SAM" id="MobiDB-lite"/>
    </source>
</evidence>
<dbReference type="SMART" id="SM00015">
    <property type="entry name" value="IQ"/>
    <property type="match status" value="1"/>
</dbReference>
<dbReference type="InterPro" id="IPR000048">
    <property type="entry name" value="IQ_motif_EF-hand-BS"/>
</dbReference>
<dbReference type="AlphaFoldDB" id="A0A8C8RJ39"/>
<name>A0A8C8RJ39_9SAUR</name>
<feature type="region of interest" description="Disordered" evidence="1">
    <location>
        <begin position="139"/>
        <end position="172"/>
    </location>
</feature>
<dbReference type="PANTHER" id="PTHR16049:SF8">
    <property type="entry name" value="IQ DOMAIN-CONTAINING PROTEIN C"/>
    <property type="match status" value="1"/>
</dbReference>
<dbReference type="InterPro" id="IPR042506">
    <property type="entry name" value="IQCC"/>
</dbReference>
<evidence type="ECO:0000313" key="3">
    <source>
        <dbReference type="Proteomes" id="UP000694393"/>
    </source>
</evidence>
<dbReference type="PROSITE" id="PS50096">
    <property type="entry name" value="IQ"/>
    <property type="match status" value="1"/>
</dbReference>
<feature type="compositionally biased region" description="Basic and acidic residues" evidence="1">
    <location>
        <begin position="143"/>
        <end position="164"/>
    </location>
</feature>
<dbReference type="Ensembl" id="ENSPCET00000006747.1">
    <property type="protein sequence ID" value="ENSPCEP00000006508.1"/>
    <property type="gene ID" value="ENSPCEG00000005268.1"/>
</dbReference>
<dbReference type="PANTHER" id="PTHR16049">
    <property type="entry name" value="IQ DOMAIN-CONTAINING PROTEIN C"/>
    <property type="match status" value="1"/>
</dbReference>
<reference evidence="2" key="1">
    <citation type="submission" date="2025-08" db="UniProtKB">
        <authorList>
            <consortium name="Ensembl"/>
        </authorList>
    </citation>
    <scope>IDENTIFICATION</scope>
</reference>